<dbReference type="Proteomes" id="UP000276254">
    <property type="component" value="Plasmid unnamed1"/>
</dbReference>
<reference evidence="1 2" key="1">
    <citation type="submission" date="2018-09" db="EMBL/GenBank/DDBJ databases">
        <title>Sphingomonas peninsula sp. nov., isolated from fildes peninsula, Antarctic soil.</title>
        <authorList>
            <person name="Yingchao G."/>
        </authorList>
    </citation>
    <scope>NUCLEOTIDE SEQUENCE [LARGE SCALE GENOMIC DNA]</scope>
    <source>
        <strain evidence="1 2">YZ-8</strain>
        <plasmid evidence="1 2">unnamed1</plasmid>
    </source>
</reference>
<dbReference type="RefSeq" id="WP_121151804.1">
    <property type="nucleotide sequence ID" value="NZ_CP032828.1"/>
</dbReference>
<keyword evidence="2" id="KW-1185">Reference proteome</keyword>
<dbReference type="GeneID" id="39492000"/>
<accession>A0A494TDF8</accession>
<geneLocation type="plasmid" evidence="1">
    <name>unnamed1</name>
</geneLocation>
<sequence length="115" mass="13108">MTDLSILQHSLGVDQFGQGNQYRNRYCAGPGCDGWDNLVDMVERGLMTRRDDGPWGGDSMFYVTDAGRAYVAEQSPAPPKLTRSQQRYRRYLDADSHHTFREWLASPFANLNYVA</sequence>
<organism evidence="1 2">
    <name type="scientific">Sphingomonas paeninsulae</name>
    <dbReference type="NCBI Taxonomy" id="2319844"/>
    <lineage>
        <taxon>Bacteria</taxon>
        <taxon>Pseudomonadati</taxon>
        <taxon>Pseudomonadota</taxon>
        <taxon>Alphaproteobacteria</taxon>
        <taxon>Sphingomonadales</taxon>
        <taxon>Sphingomonadaceae</taxon>
        <taxon>Sphingomonas</taxon>
    </lineage>
</organism>
<proteinExistence type="predicted"/>
<dbReference type="EMBL" id="CP032828">
    <property type="protein sequence ID" value="AYJ85322.1"/>
    <property type="molecule type" value="Genomic_DNA"/>
</dbReference>
<gene>
    <name evidence="1" type="ORF">D3Y57_04715</name>
</gene>
<evidence type="ECO:0000313" key="1">
    <source>
        <dbReference type="EMBL" id="AYJ85322.1"/>
    </source>
</evidence>
<dbReference type="AlphaFoldDB" id="A0A494TDF8"/>
<keyword evidence="1" id="KW-0614">Plasmid</keyword>
<name>A0A494TDF8_SPHPE</name>
<protein>
    <submittedName>
        <fullName evidence="1">Uncharacterized protein</fullName>
    </submittedName>
</protein>
<evidence type="ECO:0000313" key="2">
    <source>
        <dbReference type="Proteomes" id="UP000276254"/>
    </source>
</evidence>
<dbReference type="OrthoDB" id="8451126at2"/>
<dbReference type="KEGG" id="spha:D3Y57_04715"/>